<accession>A0A5C6Q5C5</accession>
<gene>
    <name evidence="3" type="ORF">ESZ26_17010</name>
    <name evidence="4" type="ORF">ESZ27_15625</name>
</gene>
<comment type="caution">
    <text evidence="4">The sequence shown here is derived from an EMBL/GenBank/DDBJ whole genome shotgun (WGS) entry which is preliminary data.</text>
</comment>
<dbReference type="PROSITE" id="PS00922">
    <property type="entry name" value="TRANSGLYCOSYLASE"/>
    <property type="match status" value="1"/>
</dbReference>
<proteinExistence type="inferred from homology"/>
<feature type="domain" description="Transglycosylase SLT" evidence="2">
    <location>
        <begin position="18"/>
        <end position="115"/>
    </location>
</feature>
<keyword evidence="5" id="KW-1185">Reference proteome</keyword>
<evidence type="ECO:0000313" key="3">
    <source>
        <dbReference type="EMBL" id="TWX54941.1"/>
    </source>
</evidence>
<evidence type="ECO:0000313" key="6">
    <source>
        <dbReference type="Proteomes" id="UP000321917"/>
    </source>
</evidence>
<protein>
    <submittedName>
        <fullName evidence="4">Lytic transglycosylase domain-containing protein</fullName>
    </submittedName>
</protein>
<dbReference type="EMBL" id="VOLR01000031">
    <property type="protein sequence ID" value="TWX54941.1"/>
    <property type="molecule type" value="Genomic_DNA"/>
</dbReference>
<evidence type="ECO:0000313" key="5">
    <source>
        <dbReference type="Proteomes" id="UP000321525"/>
    </source>
</evidence>
<dbReference type="InterPro" id="IPR008258">
    <property type="entry name" value="Transglycosylase_SLT_dom_1"/>
</dbReference>
<dbReference type="Proteomes" id="UP000321525">
    <property type="component" value="Unassembled WGS sequence"/>
</dbReference>
<dbReference type="Proteomes" id="UP000321917">
    <property type="component" value="Unassembled WGS sequence"/>
</dbReference>
<dbReference type="GO" id="GO:0008933">
    <property type="term" value="F:peptidoglycan lytic transglycosylase activity"/>
    <property type="evidence" value="ECO:0007669"/>
    <property type="project" value="InterPro"/>
</dbReference>
<name>A0A5C6Q5C5_9GAMM</name>
<evidence type="ECO:0000259" key="2">
    <source>
        <dbReference type="Pfam" id="PF01464"/>
    </source>
</evidence>
<dbReference type="PANTHER" id="PTHR37423:SF2">
    <property type="entry name" value="MEMBRANE-BOUND LYTIC MUREIN TRANSGLYCOSYLASE C"/>
    <property type="match status" value="1"/>
</dbReference>
<dbReference type="InterPro" id="IPR000189">
    <property type="entry name" value="Transglyc_AS"/>
</dbReference>
<dbReference type="Gene3D" id="1.10.530.10">
    <property type="match status" value="1"/>
</dbReference>
<dbReference type="EMBL" id="VOLQ01000037">
    <property type="protein sequence ID" value="TWX63891.1"/>
    <property type="molecule type" value="Genomic_DNA"/>
</dbReference>
<dbReference type="GO" id="GO:0000270">
    <property type="term" value="P:peptidoglycan metabolic process"/>
    <property type="evidence" value="ECO:0007669"/>
    <property type="project" value="InterPro"/>
</dbReference>
<dbReference type="PANTHER" id="PTHR37423">
    <property type="entry name" value="SOLUBLE LYTIC MUREIN TRANSGLYCOSYLASE-RELATED"/>
    <property type="match status" value="1"/>
</dbReference>
<dbReference type="SUPFAM" id="SSF53955">
    <property type="entry name" value="Lysozyme-like"/>
    <property type="match status" value="1"/>
</dbReference>
<dbReference type="OrthoDB" id="92254at2"/>
<evidence type="ECO:0000313" key="4">
    <source>
        <dbReference type="EMBL" id="TWX63891.1"/>
    </source>
</evidence>
<dbReference type="AlphaFoldDB" id="A0A5C6Q5C5"/>
<reference evidence="4 6" key="1">
    <citation type="submission" date="2019-07" db="EMBL/GenBank/DDBJ databases">
        <title>Genomes of sea-ice associated Colwellia species.</title>
        <authorList>
            <person name="Bowman J.P."/>
        </authorList>
    </citation>
    <scope>NUCLEOTIDE SEQUENCE [LARGE SCALE GENOMIC DNA]</scope>
    <source>
        <strain evidence="3 5">ACAM 607</strain>
        <strain evidence="4 6">IC036</strain>
    </source>
</reference>
<evidence type="ECO:0000256" key="1">
    <source>
        <dbReference type="ARBA" id="ARBA00007734"/>
    </source>
</evidence>
<sequence length="150" mass="16608">MVNWHNTRLFIDHFTTTINQQAKLYKIDPALILAVIHAESHFNPLALSKTGAQGLMQLMPATAKALGVKNSFDAKQNISAGTKHLARLIRKFGGNITLVSAAYNAGEGAVKRYNGVPPFPETEVYVERVKILHQRYLAHITALPFFVPTN</sequence>
<dbReference type="CDD" id="cd00254">
    <property type="entry name" value="LT-like"/>
    <property type="match status" value="1"/>
</dbReference>
<dbReference type="RefSeq" id="WP_146800619.1">
    <property type="nucleotide sequence ID" value="NZ_VOLP01000029.1"/>
</dbReference>
<dbReference type="InterPro" id="IPR023346">
    <property type="entry name" value="Lysozyme-like_dom_sf"/>
</dbReference>
<organism evidence="4 6">
    <name type="scientific">Colwellia hornerae</name>
    <dbReference type="NCBI Taxonomy" id="89402"/>
    <lineage>
        <taxon>Bacteria</taxon>
        <taxon>Pseudomonadati</taxon>
        <taxon>Pseudomonadota</taxon>
        <taxon>Gammaproteobacteria</taxon>
        <taxon>Alteromonadales</taxon>
        <taxon>Colwelliaceae</taxon>
        <taxon>Colwellia</taxon>
    </lineage>
</organism>
<comment type="similarity">
    <text evidence="1">Belongs to the transglycosylase Slt family.</text>
</comment>
<dbReference type="Pfam" id="PF01464">
    <property type="entry name" value="SLT"/>
    <property type="match status" value="1"/>
</dbReference>
<dbReference type="GO" id="GO:0016020">
    <property type="term" value="C:membrane"/>
    <property type="evidence" value="ECO:0007669"/>
    <property type="project" value="InterPro"/>
</dbReference>